<evidence type="ECO:0000313" key="2">
    <source>
        <dbReference type="EMBL" id="VDL97250.1"/>
    </source>
</evidence>
<dbReference type="OrthoDB" id="10341167at2759"/>
<reference evidence="2 3" key="2">
    <citation type="submission" date="2018-11" db="EMBL/GenBank/DDBJ databases">
        <authorList>
            <consortium name="Pathogen Informatics"/>
        </authorList>
    </citation>
    <scope>NUCLEOTIDE SEQUENCE [LARGE SCALE GENOMIC DNA]</scope>
    <source>
        <strain evidence="2 3">NST_G2</strain>
    </source>
</reference>
<protein>
    <submittedName>
        <fullName evidence="2 4">Uncharacterized protein</fullName>
    </submittedName>
</protein>
<feature type="region of interest" description="Disordered" evidence="1">
    <location>
        <begin position="389"/>
        <end position="429"/>
    </location>
</feature>
<organism evidence="4">
    <name type="scientific">Schistocephalus solidus</name>
    <name type="common">Tapeworm</name>
    <dbReference type="NCBI Taxonomy" id="70667"/>
    <lineage>
        <taxon>Eukaryota</taxon>
        <taxon>Metazoa</taxon>
        <taxon>Spiralia</taxon>
        <taxon>Lophotrochozoa</taxon>
        <taxon>Platyhelminthes</taxon>
        <taxon>Cestoda</taxon>
        <taxon>Eucestoda</taxon>
        <taxon>Diphyllobothriidea</taxon>
        <taxon>Diphyllobothriidae</taxon>
        <taxon>Schistocephalus</taxon>
    </lineage>
</organism>
<evidence type="ECO:0000256" key="1">
    <source>
        <dbReference type="SAM" id="MobiDB-lite"/>
    </source>
</evidence>
<accession>A0A183T317</accession>
<evidence type="ECO:0000313" key="4">
    <source>
        <dbReference type="WBParaSite" id="SSLN_0001128801-mRNA-1"/>
    </source>
</evidence>
<feature type="compositionally biased region" description="Polar residues" evidence="1">
    <location>
        <begin position="389"/>
        <end position="405"/>
    </location>
</feature>
<gene>
    <name evidence="2" type="ORF">SSLN_LOCUS10865</name>
</gene>
<proteinExistence type="predicted"/>
<dbReference type="WBParaSite" id="SSLN_0001128801-mRNA-1">
    <property type="protein sequence ID" value="SSLN_0001128801-mRNA-1"/>
    <property type="gene ID" value="SSLN_0001128801"/>
</dbReference>
<reference evidence="4" key="1">
    <citation type="submission" date="2016-06" db="UniProtKB">
        <authorList>
            <consortium name="WormBaseParasite"/>
        </authorList>
    </citation>
    <scope>IDENTIFICATION</scope>
</reference>
<feature type="region of interest" description="Disordered" evidence="1">
    <location>
        <begin position="220"/>
        <end position="244"/>
    </location>
</feature>
<name>A0A183T317_SCHSO</name>
<dbReference type="AlphaFoldDB" id="A0A183T317"/>
<evidence type="ECO:0000313" key="3">
    <source>
        <dbReference type="Proteomes" id="UP000275846"/>
    </source>
</evidence>
<dbReference type="Proteomes" id="UP000275846">
    <property type="component" value="Unassembled WGS sequence"/>
</dbReference>
<dbReference type="EMBL" id="UYSU01036135">
    <property type="protein sequence ID" value="VDL97250.1"/>
    <property type="molecule type" value="Genomic_DNA"/>
</dbReference>
<sequence>MAKSKSAIASGGCKLTDLCPEDRERLADLVSHLSDVQSALETAHQQQQQWLQWSSDHTAVESKTMPPGATCPSPGLDFLQPSPTHNTPAQSLRLQDPLVFEGPQLTCQQTASSLPLFTSSFEAERCVFRPPIAHLNLPGSSYRSMATPAQYERQLLLLETDLQNLRASLGGWTSGPSKPVMPNDCVPRSTDATNADLNDALYKHSGTPYAWKQIFCASGSTSRSDGPRPNPTDSAGLQAESDKVSLKAGLPKPVDPTSNLQVEATADVVLSEKPFAAMDDKPERLNVAGRTCAMPVWEVLSDEKVESGISRDSYKPKHVLTEPVVTTPAPLASKMPKVLIDEGVQMGEQKSSSDNAVQTDLTGLASCQRNSNAVTEDTAAPETLETQSSAYVSAATPSTTAQSPSIPVPLGTASSEFSAGRSLSPRPSDNVELKRLAAQPTTQRFSVHSPTSAFVAVSAKPRRLHLLCRRNSNKERCNLRFRRQAQPDSGERPEVTITQTKKHARTFSTELEEGLYLSQLLNNCKHTENGLPSSNQALGGMGSLLSAEEEELFNELFFVN</sequence>
<keyword evidence="3" id="KW-1185">Reference proteome</keyword>